<dbReference type="EMBL" id="QHCS01000001">
    <property type="protein sequence ID" value="RHX88590.1"/>
    <property type="molecule type" value="Genomic_DNA"/>
</dbReference>
<gene>
    <name evidence="1" type="ORF">DLM78_06570</name>
</gene>
<evidence type="ECO:0000313" key="1">
    <source>
        <dbReference type="EMBL" id="RHX88590.1"/>
    </source>
</evidence>
<protein>
    <submittedName>
        <fullName evidence="1">Uncharacterized protein</fullName>
    </submittedName>
</protein>
<proteinExistence type="predicted"/>
<name>A0A8B3CXU5_9LEPT</name>
<accession>A0A8B3CXU5</accession>
<evidence type="ECO:0000313" key="2">
    <source>
        <dbReference type="Proteomes" id="UP000266669"/>
    </source>
</evidence>
<dbReference type="AlphaFoldDB" id="A0A8B3CXU5"/>
<sequence>MIRGRNLGKRSIDFFLRRVRKFFYVRDGAPLIGIAFPGKEIPFFDSEKKLIFRFFRNDTLLNPIDFIF</sequence>
<dbReference type="Proteomes" id="UP000266669">
    <property type="component" value="Unassembled WGS sequence"/>
</dbReference>
<reference evidence="2" key="1">
    <citation type="submission" date="2018-05" db="EMBL/GenBank/DDBJ databases">
        <title>Leptospira yasudae sp. nov. and Leptospira stimsonii sp. nov., two pathogenic species of the genus Leptospira isolated from environmental sources.</title>
        <authorList>
            <person name="Casanovas-Massana A."/>
            <person name="Hamond C."/>
            <person name="Santos L.A."/>
            <person name="Hacker K.P."/>
            <person name="Balassiano I."/>
            <person name="Medeiros M.A."/>
            <person name="Reis M.G."/>
            <person name="Ko A.I."/>
            <person name="Wunder E.A."/>
        </authorList>
    </citation>
    <scope>NUCLEOTIDE SEQUENCE [LARGE SCALE GENOMIC DNA]</scope>
    <source>
        <strain evidence="2">AMB6-RJ</strain>
    </source>
</reference>
<organism evidence="1 2">
    <name type="scientific">Leptospira stimsonii</name>
    <dbReference type="NCBI Taxonomy" id="2202203"/>
    <lineage>
        <taxon>Bacteria</taxon>
        <taxon>Pseudomonadati</taxon>
        <taxon>Spirochaetota</taxon>
        <taxon>Spirochaetia</taxon>
        <taxon>Leptospirales</taxon>
        <taxon>Leptospiraceae</taxon>
        <taxon>Leptospira</taxon>
    </lineage>
</organism>
<comment type="caution">
    <text evidence="1">The sequence shown here is derived from an EMBL/GenBank/DDBJ whole genome shotgun (WGS) entry which is preliminary data.</text>
</comment>